<evidence type="ECO:0000256" key="1">
    <source>
        <dbReference type="PROSITE-ProRule" id="PRU00221"/>
    </source>
</evidence>
<dbReference type="Proteomes" id="UP000268093">
    <property type="component" value="Unassembled WGS sequence"/>
</dbReference>
<comment type="caution">
    <text evidence="3">The sequence shown here is derived from an EMBL/GenBank/DDBJ whole genome shotgun (WGS) entry which is preliminary data.</text>
</comment>
<feature type="region of interest" description="Disordered" evidence="2">
    <location>
        <begin position="59"/>
        <end position="88"/>
    </location>
</feature>
<sequence length="196" mass="21670">MAVNSYDNVMRVYDRGLNPPISPSRLLHALKGFKNKNWPIKSSFYCGKECESRSTDARLISLPPSHSKKPQPRSSLDPTAPDPGARRVLQRRGRADCGGGHGREGGPARAQRPACYGQRRSVCLFVQRGRVFSLGGGTNQIKFTPNQNSAELMQRLEGHTDRVYAVHFHPTEPILASCSADFTVKIWGPTKKKNVG</sequence>
<dbReference type="InterPro" id="IPR001680">
    <property type="entry name" value="WD40_rpt"/>
</dbReference>
<reference evidence="3 4" key="1">
    <citation type="journal article" date="2018" name="New Phytol.">
        <title>Phylogenomics of Endogonaceae and evolution of mycorrhizas within Mucoromycota.</title>
        <authorList>
            <person name="Chang Y."/>
            <person name="Desiro A."/>
            <person name="Na H."/>
            <person name="Sandor L."/>
            <person name="Lipzen A."/>
            <person name="Clum A."/>
            <person name="Barry K."/>
            <person name="Grigoriev I.V."/>
            <person name="Martin F.M."/>
            <person name="Stajich J.E."/>
            <person name="Smith M.E."/>
            <person name="Bonito G."/>
            <person name="Spatafora J.W."/>
        </authorList>
    </citation>
    <scope>NUCLEOTIDE SEQUENCE [LARGE SCALE GENOMIC DNA]</scope>
    <source>
        <strain evidence="3 4">GMNB39</strain>
    </source>
</reference>
<protein>
    <submittedName>
        <fullName evidence="3">Uncharacterized protein</fullName>
    </submittedName>
</protein>
<name>A0A433D2F6_9FUNG</name>
<keyword evidence="4" id="KW-1185">Reference proteome</keyword>
<dbReference type="PROSITE" id="PS50294">
    <property type="entry name" value="WD_REPEATS_REGION"/>
    <property type="match status" value="1"/>
</dbReference>
<gene>
    <name evidence="3" type="ORF">BC936DRAFT_148731</name>
</gene>
<dbReference type="EMBL" id="RBNI01007943">
    <property type="protein sequence ID" value="RUP45012.1"/>
    <property type="molecule type" value="Genomic_DNA"/>
</dbReference>
<dbReference type="OrthoDB" id="6262491at2759"/>
<keyword evidence="1" id="KW-0853">WD repeat</keyword>
<evidence type="ECO:0000313" key="3">
    <source>
        <dbReference type="EMBL" id="RUP45012.1"/>
    </source>
</evidence>
<dbReference type="SUPFAM" id="SSF50978">
    <property type="entry name" value="WD40 repeat-like"/>
    <property type="match status" value="1"/>
</dbReference>
<dbReference type="AlphaFoldDB" id="A0A433D2F6"/>
<dbReference type="SMART" id="SM00320">
    <property type="entry name" value="WD40"/>
    <property type="match status" value="1"/>
</dbReference>
<dbReference type="InterPro" id="IPR036322">
    <property type="entry name" value="WD40_repeat_dom_sf"/>
</dbReference>
<feature type="repeat" description="WD" evidence="1">
    <location>
        <begin position="156"/>
        <end position="187"/>
    </location>
</feature>
<dbReference type="PROSITE" id="PS50082">
    <property type="entry name" value="WD_REPEATS_2"/>
    <property type="match status" value="1"/>
</dbReference>
<evidence type="ECO:0000313" key="4">
    <source>
        <dbReference type="Proteomes" id="UP000268093"/>
    </source>
</evidence>
<organism evidence="3 4">
    <name type="scientific">Jimgerdemannia flammicorona</name>
    <dbReference type="NCBI Taxonomy" id="994334"/>
    <lineage>
        <taxon>Eukaryota</taxon>
        <taxon>Fungi</taxon>
        <taxon>Fungi incertae sedis</taxon>
        <taxon>Mucoromycota</taxon>
        <taxon>Mucoromycotina</taxon>
        <taxon>Endogonomycetes</taxon>
        <taxon>Endogonales</taxon>
        <taxon>Endogonaceae</taxon>
        <taxon>Jimgerdemannia</taxon>
    </lineage>
</organism>
<feature type="region of interest" description="Disordered" evidence="2">
    <location>
        <begin position="93"/>
        <end position="112"/>
    </location>
</feature>
<evidence type="ECO:0000256" key="2">
    <source>
        <dbReference type="SAM" id="MobiDB-lite"/>
    </source>
</evidence>
<dbReference type="Pfam" id="PF00400">
    <property type="entry name" value="WD40"/>
    <property type="match status" value="1"/>
</dbReference>
<proteinExistence type="predicted"/>
<dbReference type="InterPro" id="IPR015943">
    <property type="entry name" value="WD40/YVTN_repeat-like_dom_sf"/>
</dbReference>
<accession>A0A433D2F6</accession>
<dbReference type="Gene3D" id="2.130.10.10">
    <property type="entry name" value="YVTN repeat-like/Quinoprotein amine dehydrogenase"/>
    <property type="match status" value="1"/>
</dbReference>